<dbReference type="OrthoDB" id="45421at2759"/>
<dbReference type="InterPro" id="IPR047272">
    <property type="entry name" value="S49_SppA_C"/>
</dbReference>
<dbReference type="NCBIfam" id="TIGR00705">
    <property type="entry name" value="SppA_67K"/>
    <property type="match status" value="1"/>
</dbReference>
<dbReference type="PANTHER" id="PTHR33209:SF1">
    <property type="entry name" value="PEPTIDASE S49 DOMAIN-CONTAINING PROTEIN"/>
    <property type="match status" value="1"/>
</dbReference>
<dbReference type="CDD" id="cd07018">
    <property type="entry name" value="S49_SppA_67K_type"/>
    <property type="match status" value="1"/>
</dbReference>
<dbReference type="GO" id="GO:0009535">
    <property type="term" value="C:chloroplast thylakoid membrane"/>
    <property type="evidence" value="ECO:0000318"/>
    <property type="project" value="GO_Central"/>
</dbReference>
<evidence type="ECO:0000256" key="5">
    <source>
        <dbReference type="ARBA" id="ARBA00022825"/>
    </source>
</evidence>
<dbReference type="GO" id="GO:0004252">
    <property type="term" value="F:serine-type endopeptidase activity"/>
    <property type="evidence" value="ECO:0000318"/>
    <property type="project" value="GO_Central"/>
</dbReference>
<evidence type="ECO:0000256" key="3">
    <source>
        <dbReference type="ARBA" id="ARBA00022670"/>
    </source>
</evidence>
<dbReference type="InterPro" id="IPR029045">
    <property type="entry name" value="ClpP/crotonase-like_dom_sf"/>
</dbReference>
<comment type="subcellular location">
    <subcellularLocation>
        <location evidence="1">Membrane</location>
    </subcellularLocation>
</comment>
<dbReference type="GO" id="GO:0006465">
    <property type="term" value="P:signal peptide processing"/>
    <property type="evidence" value="ECO:0007669"/>
    <property type="project" value="InterPro"/>
</dbReference>
<keyword evidence="10" id="KW-1185">Reference proteome</keyword>
<dbReference type="EMBL" id="DF237079">
    <property type="protein sequence ID" value="GAQ82938.1"/>
    <property type="molecule type" value="Genomic_DNA"/>
</dbReference>
<dbReference type="NCBIfam" id="TIGR00706">
    <property type="entry name" value="SppA_dom"/>
    <property type="match status" value="1"/>
</dbReference>
<dbReference type="InterPro" id="IPR047217">
    <property type="entry name" value="S49_SppA_67K_type_N"/>
</dbReference>
<comment type="similarity">
    <text evidence="2">Belongs to the peptidase S49 family.</text>
</comment>
<feature type="compositionally biased region" description="Polar residues" evidence="7">
    <location>
        <begin position="81"/>
        <end position="96"/>
    </location>
</feature>
<feature type="domain" description="Peptidase S49" evidence="8">
    <location>
        <begin position="485"/>
        <end position="633"/>
    </location>
</feature>
<keyword evidence="6" id="KW-0472">Membrane</keyword>
<evidence type="ECO:0000256" key="4">
    <source>
        <dbReference type="ARBA" id="ARBA00022801"/>
    </source>
</evidence>
<reference evidence="9 10" key="1">
    <citation type="journal article" date="2014" name="Nat. Commun.">
        <title>Klebsormidium flaccidum genome reveals primary factors for plant terrestrial adaptation.</title>
        <authorList>
            <person name="Hori K."/>
            <person name="Maruyama F."/>
            <person name="Fujisawa T."/>
            <person name="Togashi T."/>
            <person name="Yamamoto N."/>
            <person name="Seo M."/>
            <person name="Sato S."/>
            <person name="Yamada T."/>
            <person name="Mori H."/>
            <person name="Tajima N."/>
            <person name="Moriyama T."/>
            <person name="Ikeuchi M."/>
            <person name="Watanabe M."/>
            <person name="Wada H."/>
            <person name="Kobayashi K."/>
            <person name="Saito M."/>
            <person name="Masuda T."/>
            <person name="Sasaki-Sekimoto Y."/>
            <person name="Mashiguchi K."/>
            <person name="Awai K."/>
            <person name="Shimojima M."/>
            <person name="Masuda S."/>
            <person name="Iwai M."/>
            <person name="Nobusawa T."/>
            <person name="Narise T."/>
            <person name="Kondo S."/>
            <person name="Saito H."/>
            <person name="Sato R."/>
            <person name="Murakawa M."/>
            <person name="Ihara Y."/>
            <person name="Oshima-Yamada Y."/>
            <person name="Ohtaka K."/>
            <person name="Satoh M."/>
            <person name="Sonobe K."/>
            <person name="Ishii M."/>
            <person name="Ohtani R."/>
            <person name="Kanamori-Sato M."/>
            <person name="Honoki R."/>
            <person name="Miyazaki D."/>
            <person name="Mochizuki H."/>
            <person name="Umetsu J."/>
            <person name="Higashi K."/>
            <person name="Shibata D."/>
            <person name="Kamiya Y."/>
            <person name="Sato N."/>
            <person name="Nakamura Y."/>
            <person name="Tabata S."/>
            <person name="Ida S."/>
            <person name="Kurokawa K."/>
            <person name="Ohta H."/>
        </authorList>
    </citation>
    <scope>NUCLEOTIDE SEQUENCE [LARGE SCALE GENOMIC DNA]</scope>
    <source>
        <strain evidence="9 10">NIES-2285</strain>
    </source>
</reference>
<sequence length="731" mass="79581">MASSVVQQSFAIRALSSRTLIHRSVSSSRCGAYRSVVVLNSSSWHGIERRGLPRKQPQVLAQSTLSSPFLGEASSLYLSRQSPAYPSGRRTFSTARATAETEYPSSTKSPSEGTVSGNENNGAAEGKQEIVRKEYPSGEMVFEEIEGFGRFMQSVRMFFAWPWQKFKKGSVLTMNLSGALQEQLGSSFANTVSLTQVCQNLRKAAHDPRVVGLFLKIEPLGCGWGKIQELRRHIEYFKKSGKYTIAYVETGGEKEYMLASACNELYVPPGAYLSLRGLSVSGSFLGGVLEKVGVEPQVQRIGKYKSAGDQLARKDMSPENREMLTALLDDLYTGFVEATAAARGKEKAEVEALINEGVYEMEALKAGGWITDIKYADEIEEDLKKRTGGKEDKVLAVDYRRYSRVKEKTLGLTGRDRIAVIRAAGGISRGKGGRTGSGIGSDALIQQLRRVRDNKRIKAVILRIDSPGGDALASDLMWRELQMVAKEKPVIASMVDVAASGGYYMAMGTDTIVAEDLTITGSIGVVTGKFSLAELYKRAGFSKEIISRGKFAELNADNRSFTEEEEDYFAKSAMHAYKTFRDKAALSRKMSIEQLEEVAQGRVWTGKQALEKGLVDVLGGFSQALAIAKERAGIPLNQNVTLIEFSRQTPSLGALLSSGVGGSAQLESLASLVEVGREKLLSSAPQYKMEAFELGDSGLGAREMGSDLEEGAGALLALLPEFLEDVTNSRE</sequence>
<organism evidence="9 10">
    <name type="scientific">Klebsormidium nitens</name>
    <name type="common">Green alga</name>
    <name type="synonym">Ulothrix nitens</name>
    <dbReference type="NCBI Taxonomy" id="105231"/>
    <lineage>
        <taxon>Eukaryota</taxon>
        <taxon>Viridiplantae</taxon>
        <taxon>Streptophyta</taxon>
        <taxon>Klebsormidiophyceae</taxon>
        <taxon>Klebsormidiales</taxon>
        <taxon>Klebsormidiaceae</taxon>
        <taxon>Klebsormidium</taxon>
    </lineage>
</organism>
<dbReference type="CDD" id="cd07023">
    <property type="entry name" value="S49_Sppa_N_C"/>
    <property type="match status" value="1"/>
</dbReference>
<evidence type="ECO:0000256" key="6">
    <source>
        <dbReference type="ARBA" id="ARBA00023136"/>
    </source>
</evidence>
<feature type="domain" description="Peptidase S49" evidence="8">
    <location>
        <begin position="237"/>
        <end position="385"/>
    </location>
</feature>
<dbReference type="InterPro" id="IPR004634">
    <property type="entry name" value="Pept_S49_pIV"/>
</dbReference>
<keyword evidence="4" id="KW-0378">Hydrolase</keyword>
<dbReference type="InterPro" id="IPR002142">
    <property type="entry name" value="Peptidase_S49"/>
</dbReference>
<evidence type="ECO:0000313" key="10">
    <source>
        <dbReference type="Proteomes" id="UP000054558"/>
    </source>
</evidence>
<evidence type="ECO:0000256" key="1">
    <source>
        <dbReference type="ARBA" id="ARBA00004370"/>
    </source>
</evidence>
<keyword evidence="3" id="KW-0645">Protease</keyword>
<accession>A0A1Y1I4A6</accession>
<evidence type="ECO:0000256" key="2">
    <source>
        <dbReference type="ARBA" id="ARBA00008683"/>
    </source>
</evidence>
<keyword evidence="5" id="KW-0720">Serine protease</keyword>
<dbReference type="Gene3D" id="3.90.226.10">
    <property type="entry name" value="2-enoyl-CoA Hydratase, Chain A, domain 1"/>
    <property type="match status" value="3"/>
</dbReference>
<evidence type="ECO:0000259" key="8">
    <source>
        <dbReference type="Pfam" id="PF01343"/>
    </source>
</evidence>
<dbReference type="AlphaFoldDB" id="A0A1Y1I4A6"/>
<proteinExistence type="inferred from homology"/>
<evidence type="ECO:0000256" key="7">
    <source>
        <dbReference type="SAM" id="MobiDB-lite"/>
    </source>
</evidence>
<dbReference type="OMA" id="KGQYLYC"/>
<evidence type="ECO:0000313" key="9">
    <source>
        <dbReference type="EMBL" id="GAQ82938.1"/>
    </source>
</evidence>
<dbReference type="InterPro" id="IPR004635">
    <property type="entry name" value="Pept_S49_SppA"/>
</dbReference>
<dbReference type="Pfam" id="PF01343">
    <property type="entry name" value="Peptidase_S49"/>
    <property type="match status" value="2"/>
</dbReference>
<dbReference type="STRING" id="105231.A0A1Y1I4A6"/>
<feature type="region of interest" description="Disordered" evidence="7">
    <location>
        <begin position="81"/>
        <end position="130"/>
    </location>
</feature>
<dbReference type="Gene3D" id="6.20.330.10">
    <property type="match status" value="1"/>
</dbReference>
<feature type="compositionally biased region" description="Polar residues" evidence="7">
    <location>
        <begin position="103"/>
        <end position="121"/>
    </location>
</feature>
<name>A0A1Y1I4A6_KLENI</name>
<dbReference type="SUPFAM" id="SSF52096">
    <property type="entry name" value="ClpP/crotonase"/>
    <property type="match status" value="2"/>
</dbReference>
<gene>
    <name evidence="9" type="ORF">KFL_001300010</name>
</gene>
<protein>
    <recommendedName>
        <fullName evidence="8">Peptidase S49 domain-containing protein</fullName>
    </recommendedName>
</protein>
<dbReference type="Proteomes" id="UP000054558">
    <property type="component" value="Unassembled WGS sequence"/>
</dbReference>
<dbReference type="PANTHER" id="PTHR33209">
    <property type="entry name" value="PROTEASE 4"/>
    <property type="match status" value="1"/>
</dbReference>